<evidence type="ECO:0000313" key="2">
    <source>
        <dbReference type="EMBL" id="EFA06367.1"/>
    </source>
</evidence>
<reference evidence="2 3" key="2">
    <citation type="journal article" date="2010" name="Nucleic Acids Res.">
        <title>BeetleBase in 2010: revisions to provide comprehensive genomic information for Tribolium castaneum.</title>
        <authorList>
            <person name="Kim H.S."/>
            <person name="Murphy T."/>
            <person name="Xia J."/>
            <person name="Caragea D."/>
            <person name="Park Y."/>
            <person name="Beeman R.W."/>
            <person name="Lorenzen M.D."/>
            <person name="Butcher S."/>
            <person name="Manak J.R."/>
            <person name="Brown S.J."/>
        </authorList>
    </citation>
    <scope>GENOME REANNOTATION</scope>
    <source>
        <strain evidence="2 3">Georgia GA2</strain>
    </source>
</reference>
<organism evidence="2 3">
    <name type="scientific">Tribolium castaneum</name>
    <name type="common">Red flour beetle</name>
    <dbReference type="NCBI Taxonomy" id="7070"/>
    <lineage>
        <taxon>Eukaryota</taxon>
        <taxon>Metazoa</taxon>
        <taxon>Ecdysozoa</taxon>
        <taxon>Arthropoda</taxon>
        <taxon>Hexapoda</taxon>
        <taxon>Insecta</taxon>
        <taxon>Pterygota</taxon>
        <taxon>Neoptera</taxon>
        <taxon>Endopterygota</taxon>
        <taxon>Coleoptera</taxon>
        <taxon>Polyphaga</taxon>
        <taxon>Cucujiformia</taxon>
        <taxon>Tenebrionidae</taxon>
        <taxon>Tenebrionidae incertae sedis</taxon>
        <taxon>Tribolium</taxon>
    </lineage>
</organism>
<evidence type="ECO:0000256" key="1">
    <source>
        <dbReference type="SAM" id="MobiDB-lite"/>
    </source>
</evidence>
<feature type="compositionally biased region" description="Basic and acidic residues" evidence="1">
    <location>
        <begin position="26"/>
        <end position="35"/>
    </location>
</feature>
<keyword evidence="3" id="KW-1185">Reference proteome</keyword>
<evidence type="ECO:0000313" key="3">
    <source>
        <dbReference type="Proteomes" id="UP000007266"/>
    </source>
</evidence>
<accession>D6WSH4</accession>
<dbReference type="EMBL" id="KQ971352">
    <property type="protein sequence ID" value="EFA06367.1"/>
    <property type="molecule type" value="Genomic_DNA"/>
</dbReference>
<reference evidence="2 3" key="1">
    <citation type="journal article" date="2008" name="Nature">
        <title>The genome of the model beetle and pest Tribolium castaneum.</title>
        <authorList>
            <consortium name="Tribolium Genome Sequencing Consortium"/>
            <person name="Richards S."/>
            <person name="Gibbs R.A."/>
            <person name="Weinstock G.M."/>
            <person name="Brown S.J."/>
            <person name="Denell R."/>
            <person name="Beeman R.W."/>
            <person name="Gibbs R."/>
            <person name="Beeman R.W."/>
            <person name="Brown S.J."/>
            <person name="Bucher G."/>
            <person name="Friedrich M."/>
            <person name="Grimmelikhuijzen C.J."/>
            <person name="Klingler M."/>
            <person name="Lorenzen M."/>
            <person name="Richards S."/>
            <person name="Roth S."/>
            <person name="Schroder R."/>
            <person name="Tautz D."/>
            <person name="Zdobnov E.M."/>
            <person name="Muzny D."/>
            <person name="Gibbs R.A."/>
            <person name="Weinstock G.M."/>
            <person name="Attaway T."/>
            <person name="Bell S."/>
            <person name="Buhay C.J."/>
            <person name="Chandrabose M.N."/>
            <person name="Chavez D."/>
            <person name="Clerk-Blankenburg K.P."/>
            <person name="Cree A."/>
            <person name="Dao M."/>
            <person name="Davis C."/>
            <person name="Chacko J."/>
            <person name="Dinh H."/>
            <person name="Dugan-Rocha S."/>
            <person name="Fowler G."/>
            <person name="Garner T.T."/>
            <person name="Garnes J."/>
            <person name="Gnirke A."/>
            <person name="Hawes A."/>
            <person name="Hernandez J."/>
            <person name="Hines S."/>
            <person name="Holder M."/>
            <person name="Hume J."/>
            <person name="Jhangiani S.N."/>
            <person name="Joshi V."/>
            <person name="Khan Z.M."/>
            <person name="Jackson L."/>
            <person name="Kovar C."/>
            <person name="Kowis A."/>
            <person name="Lee S."/>
            <person name="Lewis L.R."/>
            <person name="Margolis J."/>
            <person name="Morgan M."/>
            <person name="Nazareth L.V."/>
            <person name="Nguyen N."/>
            <person name="Okwuonu G."/>
            <person name="Parker D."/>
            <person name="Richards S."/>
            <person name="Ruiz S.J."/>
            <person name="Santibanez J."/>
            <person name="Savard J."/>
            <person name="Scherer S.E."/>
            <person name="Schneider B."/>
            <person name="Sodergren E."/>
            <person name="Tautz D."/>
            <person name="Vattahil S."/>
            <person name="Villasana D."/>
            <person name="White C.S."/>
            <person name="Wright R."/>
            <person name="Park Y."/>
            <person name="Beeman R.W."/>
            <person name="Lord J."/>
            <person name="Oppert B."/>
            <person name="Lorenzen M."/>
            <person name="Brown S."/>
            <person name="Wang L."/>
            <person name="Savard J."/>
            <person name="Tautz D."/>
            <person name="Richards S."/>
            <person name="Weinstock G."/>
            <person name="Gibbs R.A."/>
            <person name="Liu Y."/>
            <person name="Worley K."/>
            <person name="Weinstock G."/>
            <person name="Elsik C.G."/>
            <person name="Reese J.T."/>
            <person name="Elhaik E."/>
            <person name="Landan G."/>
            <person name="Graur D."/>
            <person name="Arensburger P."/>
            <person name="Atkinson P."/>
            <person name="Beeman R.W."/>
            <person name="Beidler J."/>
            <person name="Brown S.J."/>
            <person name="Demuth J.P."/>
            <person name="Drury D.W."/>
            <person name="Du Y.Z."/>
            <person name="Fujiwara H."/>
            <person name="Lorenzen M."/>
            <person name="Maselli V."/>
            <person name="Osanai M."/>
            <person name="Park Y."/>
            <person name="Robertson H.M."/>
            <person name="Tu Z."/>
            <person name="Wang J.J."/>
            <person name="Wang S."/>
            <person name="Richards S."/>
            <person name="Song H."/>
            <person name="Zhang L."/>
            <person name="Sodergren E."/>
            <person name="Werner D."/>
            <person name="Stanke M."/>
            <person name="Morgenstern B."/>
            <person name="Solovyev V."/>
            <person name="Kosarev P."/>
            <person name="Brown G."/>
            <person name="Chen H.C."/>
            <person name="Ermolaeva O."/>
            <person name="Hlavina W."/>
            <person name="Kapustin Y."/>
            <person name="Kiryutin B."/>
            <person name="Kitts P."/>
            <person name="Maglott D."/>
            <person name="Pruitt K."/>
            <person name="Sapojnikov V."/>
            <person name="Souvorov A."/>
            <person name="Mackey A.J."/>
            <person name="Waterhouse R.M."/>
            <person name="Wyder S."/>
            <person name="Zdobnov E.M."/>
            <person name="Zdobnov E.M."/>
            <person name="Wyder S."/>
            <person name="Kriventseva E.V."/>
            <person name="Kadowaki T."/>
            <person name="Bork P."/>
            <person name="Aranda M."/>
            <person name="Bao R."/>
            <person name="Beermann A."/>
            <person name="Berns N."/>
            <person name="Bolognesi R."/>
            <person name="Bonneton F."/>
            <person name="Bopp D."/>
            <person name="Brown S.J."/>
            <person name="Bucher G."/>
            <person name="Butts T."/>
            <person name="Chaumot A."/>
            <person name="Denell R.E."/>
            <person name="Ferrier D.E."/>
            <person name="Friedrich M."/>
            <person name="Gordon C.M."/>
            <person name="Jindra M."/>
            <person name="Klingler M."/>
            <person name="Lan Q."/>
            <person name="Lattorff H.M."/>
            <person name="Laudet V."/>
            <person name="von Levetsow C."/>
            <person name="Liu Z."/>
            <person name="Lutz R."/>
            <person name="Lynch J.A."/>
            <person name="da Fonseca R.N."/>
            <person name="Posnien N."/>
            <person name="Reuter R."/>
            <person name="Roth S."/>
            <person name="Savard J."/>
            <person name="Schinko J.B."/>
            <person name="Schmitt C."/>
            <person name="Schoppmeier M."/>
            <person name="Schroder R."/>
            <person name="Shippy T.D."/>
            <person name="Simonnet F."/>
            <person name="Marques-Souza H."/>
            <person name="Tautz D."/>
            <person name="Tomoyasu Y."/>
            <person name="Trauner J."/>
            <person name="Van der Zee M."/>
            <person name="Vervoort M."/>
            <person name="Wittkopp N."/>
            <person name="Wimmer E.A."/>
            <person name="Yang X."/>
            <person name="Jones A.K."/>
            <person name="Sattelle D.B."/>
            <person name="Ebert P.R."/>
            <person name="Nelson D."/>
            <person name="Scott J.G."/>
            <person name="Beeman R.W."/>
            <person name="Muthukrishnan S."/>
            <person name="Kramer K.J."/>
            <person name="Arakane Y."/>
            <person name="Beeman R.W."/>
            <person name="Zhu Q."/>
            <person name="Hogenkamp D."/>
            <person name="Dixit R."/>
            <person name="Oppert B."/>
            <person name="Jiang H."/>
            <person name="Zou Z."/>
            <person name="Marshall J."/>
            <person name="Elpidina E."/>
            <person name="Vinokurov K."/>
            <person name="Oppert C."/>
            <person name="Zou Z."/>
            <person name="Evans J."/>
            <person name="Lu Z."/>
            <person name="Zhao P."/>
            <person name="Sumathipala N."/>
            <person name="Altincicek B."/>
            <person name="Vilcinskas A."/>
            <person name="Williams M."/>
            <person name="Hultmark D."/>
            <person name="Hetru C."/>
            <person name="Jiang H."/>
            <person name="Grimmelikhuijzen C.J."/>
            <person name="Hauser F."/>
            <person name="Cazzamali G."/>
            <person name="Williamson M."/>
            <person name="Park Y."/>
            <person name="Li B."/>
            <person name="Tanaka Y."/>
            <person name="Predel R."/>
            <person name="Neupert S."/>
            <person name="Schachtner J."/>
            <person name="Verleyen P."/>
            <person name="Raible F."/>
            <person name="Bork P."/>
            <person name="Friedrich M."/>
            <person name="Walden K.K."/>
            <person name="Robertson H.M."/>
            <person name="Angeli S."/>
            <person name="Foret S."/>
            <person name="Bucher G."/>
            <person name="Schuetz S."/>
            <person name="Maleszka R."/>
            <person name="Wimmer E.A."/>
            <person name="Beeman R.W."/>
            <person name="Lorenzen M."/>
            <person name="Tomoyasu Y."/>
            <person name="Miller S.C."/>
            <person name="Grossmann D."/>
            <person name="Bucher G."/>
        </authorList>
    </citation>
    <scope>NUCLEOTIDE SEQUENCE [LARGE SCALE GENOMIC DNA]</scope>
    <source>
        <strain evidence="2 3">Georgia GA2</strain>
    </source>
</reference>
<feature type="region of interest" description="Disordered" evidence="1">
    <location>
        <begin position="26"/>
        <end position="48"/>
    </location>
</feature>
<sequence length="139" mass="16256">MLLSVTNLHALSDYRNRLENITMNARERSSSEELHPTPQTPKNIPSVGTMRYFTTLPSVSKRKEDQRHRKNRLLFRDLREETWKVRRTKRFKAGIVQEQSITSYLSDILLSGDSRPISGPVCENYDARRQFTAGYNRNN</sequence>
<dbReference type="HOGENOM" id="CLU_1847682_0_0_1"/>
<dbReference type="AlphaFoldDB" id="D6WSH4"/>
<protein>
    <submittedName>
        <fullName evidence="2">Uncharacterized protein</fullName>
    </submittedName>
</protein>
<name>D6WSH4_TRICA</name>
<dbReference type="InParanoid" id="D6WSH4"/>
<dbReference type="Proteomes" id="UP000007266">
    <property type="component" value="Linkage group 7"/>
</dbReference>
<proteinExistence type="predicted"/>
<gene>
    <name evidence="2" type="primary">GLEAN_09243</name>
    <name evidence="2" type="ORF">TcasGA2_TC009243</name>
</gene>